<feature type="transmembrane region" description="Helical" evidence="1">
    <location>
        <begin position="129"/>
        <end position="157"/>
    </location>
</feature>
<dbReference type="InterPro" id="IPR036388">
    <property type="entry name" value="WH-like_DNA-bd_sf"/>
</dbReference>
<proteinExistence type="predicted"/>
<dbReference type="InterPro" id="IPR025736">
    <property type="entry name" value="PucR_C-HTH_dom"/>
</dbReference>
<keyword evidence="1" id="KW-0472">Membrane</keyword>
<keyword evidence="1" id="KW-0812">Transmembrane</keyword>
<protein>
    <submittedName>
        <fullName evidence="3">LuxR family transcriptional regulator</fullName>
    </submittedName>
</protein>
<sequence length="158" mass="17283">MGDNQDQRVEKLSAVQVETLRHVFAHRSSKEIARIMGVSPHTVDERLRRANRILGVTSRIDAARIVAASAGNGPQPLIYQAPQLGPQFASADDSGASHESGYRFPKTGIGYPFPTRGRPYNSHGRRERILWPILIAFGTIMAFAALYSVLLGLGAMLT</sequence>
<evidence type="ECO:0000313" key="3">
    <source>
        <dbReference type="EMBL" id="RDV02762.1"/>
    </source>
</evidence>
<gene>
    <name evidence="3" type="ORF">DXH95_12520</name>
</gene>
<name>A0A371B5H4_9SPHN</name>
<dbReference type="GO" id="GO:0006355">
    <property type="term" value="P:regulation of DNA-templated transcription"/>
    <property type="evidence" value="ECO:0007669"/>
    <property type="project" value="InterPro"/>
</dbReference>
<dbReference type="AlphaFoldDB" id="A0A371B5H4"/>
<keyword evidence="4" id="KW-1185">Reference proteome</keyword>
<dbReference type="GO" id="GO:0003677">
    <property type="term" value="F:DNA binding"/>
    <property type="evidence" value="ECO:0007669"/>
    <property type="project" value="InterPro"/>
</dbReference>
<dbReference type="SMART" id="SM00421">
    <property type="entry name" value="HTH_LUXR"/>
    <property type="match status" value="1"/>
</dbReference>
<dbReference type="SUPFAM" id="SSF46894">
    <property type="entry name" value="C-terminal effector domain of the bipartite response regulators"/>
    <property type="match status" value="1"/>
</dbReference>
<evidence type="ECO:0000313" key="4">
    <source>
        <dbReference type="Proteomes" id="UP000263833"/>
    </source>
</evidence>
<dbReference type="EMBL" id="QRGP01000002">
    <property type="protein sequence ID" value="RDV02762.1"/>
    <property type="molecule type" value="Genomic_DNA"/>
</dbReference>
<dbReference type="Proteomes" id="UP000263833">
    <property type="component" value="Unassembled WGS sequence"/>
</dbReference>
<dbReference type="InterPro" id="IPR000792">
    <property type="entry name" value="Tscrpt_reg_LuxR_C"/>
</dbReference>
<dbReference type="Pfam" id="PF13556">
    <property type="entry name" value="HTH_30"/>
    <property type="match status" value="1"/>
</dbReference>
<organism evidence="3 4">
    <name type="scientific">Sphingorhabdus pulchriflava</name>
    <dbReference type="NCBI Taxonomy" id="2292257"/>
    <lineage>
        <taxon>Bacteria</taxon>
        <taxon>Pseudomonadati</taxon>
        <taxon>Pseudomonadota</taxon>
        <taxon>Alphaproteobacteria</taxon>
        <taxon>Sphingomonadales</taxon>
        <taxon>Sphingomonadaceae</taxon>
        <taxon>Sphingorhabdus</taxon>
    </lineage>
</organism>
<dbReference type="InterPro" id="IPR016032">
    <property type="entry name" value="Sig_transdc_resp-reg_C-effctor"/>
</dbReference>
<keyword evidence="1" id="KW-1133">Transmembrane helix</keyword>
<evidence type="ECO:0000259" key="2">
    <source>
        <dbReference type="SMART" id="SM00421"/>
    </source>
</evidence>
<comment type="caution">
    <text evidence="3">The sequence shown here is derived from an EMBL/GenBank/DDBJ whole genome shotgun (WGS) entry which is preliminary data.</text>
</comment>
<dbReference type="Gene3D" id="1.10.10.10">
    <property type="entry name" value="Winged helix-like DNA-binding domain superfamily/Winged helix DNA-binding domain"/>
    <property type="match status" value="1"/>
</dbReference>
<dbReference type="OrthoDB" id="7206433at2"/>
<accession>A0A371B5H4</accession>
<dbReference type="RefSeq" id="WP_115549863.1">
    <property type="nucleotide sequence ID" value="NZ_QRGP01000002.1"/>
</dbReference>
<reference evidence="4" key="1">
    <citation type="submission" date="2018-08" db="EMBL/GenBank/DDBJ databases">
        <authorList>
            <person name="Kim S.-J."/>
            <person name="Jung G.-Y."/>
        </authorList>
    </citation>
    <scope>NUCLEOTIDE SEQUENCE [LARGE SCALE GENOMIC DNA]</scope>
    <source>
        <strain evidence="4">GY_G</strain>
    </source>
</reference>
<evidence type="ECO:0000256" key="1">
    <source>
        <dbReference type="SAM" id="Phobius"/>
    </source>
</evidence>
<feature type="domain" description="HTH luxR-type" evidence="2">
    <location>
        <begin position="9"/>
        <end position="66"/>
    </location>
</feature>